<keyword evidence="3" id="KW-1185">Reference proteome</keyword>
<feature type="signal peptide" evidence="1">
    <location>
        <begin position="1"/>
        <end position="23"/>
    </location>
</feature>
<dbReference type="RefSeq" id="WP_106227718.1">
    <property type="nucleotide sequence ID" value="NZ_PVTV01000013.1"/>
</dbReference>
<evidence type="ECO:0000256" key="1">
    <source>
        <dbReference type="SAM" id="SignalP"/>
    </source>
</evidence>
<accession>A0A2T0XGU6</accession>
<dbReference type="Proteomes" id="UP000238308">
    <property type="component" value="Unassembled WGS sequence"/>
</dbReference>
<organism evidence="2 3">
    <name type="scientific">Jezberella montanilacus</name>
    <dbReference type="NCBI Taxonomy" id="323426"/>
    <lineage>
        <taxon>Bacteria</taxon>
        <taxon>Pseudomonadati</taxon>
        <taxon>Pseudomonadota</taxon>
        <taxon>Betaproteobacteria</taxon>
        <taxon>Burkholderiales</taxon>
        <taxon>Alcaligenaceae</taxon>
        <taxon>Jezberella</taxon>
    </lineage>
</organism>
<protein>
    <submittedName>
        <fullName evidence="2">Uncharacterized protein</fullName>
    </submittedName>
</protein>
<evidence type="ECO:0000313" key="2">
    <source>
        <dbReference type="EMBL" id="PRY98174.1"/>
    </source>
</evidence>
<gene>
    <name evidence="2" type="ORF">BCM14_1891</name>
</gene>
<evidence type="ECO:0000313" key="3">
    <source>
        <dbReference type="Proteomes" id="UP000238308"/>
    </source>
</evidence>
<name>A0A2T0XGU6_9BURK</name>
<dbReference type="OrthoDB" id="574237at2"/>
<dbReference type="EMBL" id="PVTV01000013">
    <property type="protein sequence ID" value="PRY98174.1"/>
    <property type="molecule type" value="Genomic_DNA"/>
</dbReference>
<sequence>MNKLFLSLTLSIGLLCTIDSALAATAAPDPKIPQPAVEEGNKWVYTFNSFSNGRWTDYRNELSVARVTRSGIYVTASTIGSTAPSRTFVQGLNWSDFRTINDKEVVIAQPFDFPLVKGKKWQIKYNEDTANKKQETTIDYEVLQPESIIVKAGQFYAIKIEAEGKWVARTTTPLAPGQAKSKPDPDAAMGSTAVTNEKVTSGRVYQAYWYVPETKRYIKLINETYGEDGTLNYKLTGELVSFNVQ</sequence>
<feature type="chain" id="PRO_5015535482" evidence="1">
    <location>
        <begin position="24"/>
        <end position="245"/>
    </location>
</feature>
<dbReference type="Gene3D" id="2.40.360.20">
    <property type="match status" value="1"/>
</dbReference>
<proteinExistence type="predicted"/>
<dbReference type="AlphaFoldDB" id="A0A2T0XGU6"/>
<reference evidence="2 3" key="1">
    <citation type="submission" date="2018-03" db="EMBL/GenBank/DDBJ databases">
        <title>Genomic Encyclopedia of Type Strains, Phase III (KMG-III): the genomes of soil and plant-associated and newly described type strains.</title>
        <authorList>
            <person name="Whitman W."/>
        </authorList>
    </citation>
    <scope>NUCLEOTIDE SEQUENCE [LARGE SCALE GENOMIC DNA]</scope>
    <source>
        <strain evidence="2 3">MWH-P2sevCIIIb</strain>
    </source>
</reference>
<comment type="caution">
    <text evidence="2">The sequence shown here is derived from an EMBL/GenBank/DDBJ whole genome shotgun (WGS) entry which is preliminary data.</text>
</comment>
<keyword evidence="1" id="KW-0732">Signal</keyword>